<dbReference type="Gene3D" id="3.30.420.10">
    <property type="entry name" value="Ribonuclease H-like superfamily/Ribonuclease H"/>
    <property type="match status" value="1"/>
</dbReference>
<proteinExistence type="predicted"/>
<evidence type="ECO:0000313" key="2">
    <source>
        <dbReference type="EMBL" id="KAF0702437.1"/>
    </source>
</evidence>
<protein>
    <recommendedName>
        <fullName evidence="1">Tc1-like transposase DDE domain-containing protein</fullName>
    </recommendedName>
</protein>
<dbReference type="GO" id="GO:0003676">
    <property type="term" value="F:nucleic acid binding"/>
    <property type="evidence" value="ECO:0007669"/>
    <property type="project" value="InterPro"/>
</dbReference>
<reference evidence="2 3" key="1">
    <citation type="submission" date="2019-06" db="EMBL/GenBank/DDBJ databases">
        <title>Genomics analysis of Aphanomyces spp. identifies a new class of oomycete effector associated with host adaptation.</title>
        <authorList>
            <person name="Gaulin E."/>
        </authorList>
    </citation>
    <scope>NUCLEOTIDE SEQUENCE [LARGE SCALE GENOMIC DNA]</scope>
    <source>
        <strain evidence="2 3">E</strain>
    </source>
</reference>
<dbReference type="AlphaFoldDB" id="A0A6A4YY38"/>
<dbReference type="Pfam" id="PF13358">
    <property type="entry name" value="DDE_3"/>
    <property type="match status" value="1"/>
</dbReference>
<dbReference type="InterPro" id="IPR036397">
    <property type="entry name" value="RNaseH_sf"/>
</dbReference>
<dbReference type="EMBL" id="VJMI01021141">
    <property type="protein sequence ID" value="KAF0702437.1"/>
    <property type="molecule type" value="Genomic_DNA"/>
</dbReference>
<accession>A0A6A4YY38</accession>
<feature type="domain" description="Tc1-like transposase DDE" evidence="1">
    <location>
        <begin position="16"/>
        <end position="210"/>
    </location>
</feature>
<name>A0A6A4YY38_APHAT</name>
<evidence type="ECO:0000259" key="1">
    <source>
        <dbReference type="Pfam" id="PF13358"/>
    </source>
</evidence>
<sequence>MCQATQQVHTTDRRTVVYLDESFINQHYNKNDISLYDDLDVQVKAIHKGRRFRFIAAIVDGGPFESFVVCYEKFFGGKQTKDYHGMVDHKYFVARFGRLLDDLADRGISNTIIVMDNAKYHKCIPDATPRFSWRKADLMVACDALGIEHTPGELKASIWSKLQPYTASVVPVVVEMASAAGHEVVYSAPHHSNLQPIELLWAIVKEDVGRQYDTILYQYDVARCRDALGLGVRCRHFSNGPRLHQEVGAGPLGATSSH</sequence>
<dbReference type="PANTHER" id="PTHR33939">
    <property type="entry name" value="PROTEIN CBG22215"/>
    <property type="match status" value="1"/>
</dbReference>
<dbReference type="VEuPathDB" id="FungiDB:H257_14914"/>
<gene>
    <name evidence="2" type="ORF">AaE_015926</name>
</gene>
<evidence type="ECO:0000313" key="3">
    <source>
        <dbReference type="Proteomes" id="UP000469452"/>
    </source>
</evidence>
<organism evidence="2 3">
    <name type="scientific">Aphanomyces astaci</name>
    <name type="common">Crayfish plague agent</name>
    <dbReference type="NCBI Taxonomy" id="112090"/>
    <lineage>
        <taxon>Eukaryota</taxon>
        <taxon>Sar</taxon>
        <taxon>Stramenopiles</taxon>
        <taxon>Oomycota</taxon>
        <taxon>Saprolegniomycetes</taxon>
        <taxon>Saprolegniales</taxon>
        <taxon>Verrucalvaceae</taxon>
        <taxon>Aphanomyces</taxon>
    </lineage>
</organism>
<comment type="caution">
    <text evidence="2">The sequence shown here is derived from an EMBL/GenBank/DDBJ whole genome shotgun (WGS) entry which is preliminary data.</text>
</comment>
<dbReference type="InterPro" id="IPR038717">
    <property type="entry name" value="Tc1-like_DDE_dom"/>
</dbReference>
<dbReference type="Proteomes" id="UP000469452">
    <property type="component" value="Unassembled WGS sequence"/>
</dbReference>
<dbReference type="PANTHER" id="PTHR33939:SF1">
    <property type="entry name" value="DUF4371 DOMAIN-CONTAINING PROTEIN"/>
    <property type="match status" value="1"/>
</dbReference>